<organism evidence="1 2">
    <name type="scientific">Ralstonia phage RP31</name>
    <dbReference type="NCBI Taxonomy" id="1923890"/>
    <lineage>
        <taxon>Viruses</taxon>
        <taxon>Duplodnaviria</taxon>
        <taxon>Heunggongvirae</taxon>
        <taxon>Uroviricota</taxon>
        <taxon>Caudoviricetes</taxon>
        <taxon>Chimalliviridae</taxon>
        <taxon>Ripduovirus</taxon>
        <taxon>Ripduovirus RP12</taxon>
    </lineage>
</organism>
<name>A0A1L7N1J7_9CAUD</name>
<dbReference type="EMBL" id="AP017925">
    <property type="protein sequence ID" value="BAW19361.1"/>
    <property type="molecule type" value="Genomic_DNA"/>
</dbReference>
<sequence>MFLTPQMQAGKSQLSISSRRSVMLIQTTFEFIARPF</sequence>
<reference evidence="1 2" key="1">
    <citation type="submission" date="2016-12" db="EMBL/GenBank/DDBJ databases">
        <title>Characterization of two jumbo phages RP12 and RP31 infecting the phytopathogen Ralstonia solanacearum.</title>
        <authorList>
            <person name="Kawasaki T."/>
            <person name="Yoshikawa G."/>
            <person name="Ogata H."/>
            <person name="Yamada T."/>
        </authorList>
    </citation>
    <scope>NUCLEOTIDE SEQUENCE [LARGE SCALE GENOMIC DNA]</scope>
    <source>
        <strain evidence="1 2">RP31</strain>
    </source>
</reference>
<proteinExistence type="predicted"/>
<dbReference type="Proteomes" id="UP000222950">
    <property type="component" value="Segment"/>
</dbReference>
<evidence type="ECO:0000313" key="2">
    <source>
        <dbReference type="Proteomes" id="UP000222950"/>
    </source>
</evidence>
<accession>A0A1L7N1J7</accession>
<evidence type="ECO:0000313" key="1">
    <source>
        <dbReference type="EMBL" id="BAW19361.1"/>
    </source>
</evidence>
<protein>
    <submittedName>
        <fullName evidence="1">Uncharacterized protein</fullName>
    </submittedName>
</protein>